<dbReference type="InterPro" id="IPR036291">
    <property type="entry name" value="NAD(P)-bd_dom_sf"/>
</dbReference>
<accession>A0A9W4NYZ4</accession>
<dbReference type="Gene3D" id="3.40.50.720">
    <property type="entry name" value="NAD(P)-binding Rossmann-like Domain"/>
    <property type="match status" value="1"/>
</dbReference>
<evidence type="ECO:0000256" key="2">
    <source>
        <dbReference type="ARBA" id="ARBA00023445"/>
    </source>
</evidence>
<evidence type="ECO:0000313" key="4">
    <source>
        <dbReference type="EMBL" id="CAG8423753.1"/>
    </source>
</evidence>
<protein>
    <recommendedName>
        <fullName evidence="3">NAD-dependent epimerase/dehydratase domain-containing protein</fullName>
    </recommendedName>
</protein>
<dbReference type="InterPro" id="IPR001509">
    <property type="entry name" value="Epimerase_deHydtase"/>
</dbReference>
<dbReference type="PANTHER" id="PTHR10366:SF562">
    <property type="entry name" value="ALDEHYDE REDUCTASE II (AFU_ORTHOLOGUE AFUA_1G11360)"/>
    <property type="match status" value="1"/>
</dbReference>
<dbReference type="Pfam" id="PF01370">
    <property type="entry name" value="Epimerase"/>
    <property type="match status" value="1"/>
</dbReference>
<dbReference type="EMBL" id="CAJVPG010000444">
    <property type="protein sequence ID" value="CAG8423753.1"/>
    <property type="molecule type" value="Genomic_DNA"/>
</dbReference>
<feature type="domain" description="NAD-dependent epimerase/dehydratase" evidence="3">
    <location>
        <begin position="33"/>
        <end position="275"/>
    </location>
</feature>
<gene>
    <name evidence="4" type="ORF">PSALAMII_LOCUS10175</name>
</gene>
<name>A0A9W4NYZ4_9EURO</name>
<comment type="caution">
    <text evidence="4">The sequence shown here is derived from an EMBL/GenBank/DDBJ whole genome shotgun (WGS) entry which is preliminary data.</text>
</comment>
<keyword evidence="5" id="KW-1185">Reference proteome</keyword>
<dbReference type="SUPFAM" id="SSF51735">
    <property type="entry name" value="NAD(P)-binding Rossmann-fold domains"/>
    <property type="match status" value="1"/>
</dbReference>
<keyword evidence="1" id="KW-0560">Oxidoreductase</keyword>
<comment type="similarity">
    <text evidence="2">Belongs to the NAD(P)-dependent epimerase/dehydratase family. Dihydroflavonol-4-reductase subfamily.</text>
</comment>
<dbReference type="Proteomes" id="UP001152649">
    <property type="component" value="Unassembled WGS sequence"/>
</dbReference>
<dbReference type="InterPro" id="IPR050425">
    <property type="entry name" value="NAD(P)_dehydrat-like"/>
</dbReference>
<proteinExistence type="inferred from homology"/>
<evidence type="ECO:0000256" key="1">
    <source>
        <dbReference type="ARBA" id="ARBA00023002"/>
    </source>
</evidence>
<dbReference type="AlphaFoldDB" id="A0A9W4NYZ4"/>
<sequence>MRVTPRRIPSKWILQPQISLQIMFDPLPPQSRILVTGANGFVASHIVNLLLQRGYRVRGTVREPRPWLDQMFQKYDYESAILPDLAQPHASLFEGVAGVVLVATDNSFDQDPALIERVVQGTLAMLEAAKNSAVKSVVLTSSSAACNTLTYASEPTVIDNATYNDAVVAAVQAGTRLERVPGETVYAASKTEAERQAWKWVEENNPPFRFNTVVPDNVVRNSHFQRRALVLTFQIGSRVNPNVSESIAPVRAFLQGWYIDVEDVARLHIAALLDPNIQSERIFGTAAKFRWTDVIAIMRRLRPNNPNIPDAPNDIQCPFDYALAPRAEQILLGFSGSSWVSLEDSLEQSIVDLE</sequence>
<dbReference type="OrthoDB" id="25896at2759"/>
<organism evidence="4 5">
    <name type="scientific">Penicillium salamii</name>
    <dbReference type="NCBI Taxonomy" id="1612424"/>
    <lineage>
        <taxon>Eukaryota</taxon>
        <taxon>Fungi</taxon>
        <taxon>Dikarya</taxon>
        <taxon>Ascomycota</taxon>
        <taxon>Pezizomycotina</taxon>
        <taxon>Eurotiomycetes</taxon>
        <taxon>Eurotiomycetidae</taxon>
        <taxon>Eurotiales</taxon>
        <taxon>Aspergillaceae</taxon>
        <taxon>Penicillium</taxon>
    </lineage>
</organism>
<dbReference type="GO" id="GO:0016616">
    <property type="term" value="F:oxidoreductase activity, acting on the CH-OH group of donors, NAD or NADP as acceptor"/>
    <property type="evidence" value="ECO:0007669"/>
    <property type="project" value="TreeGrafter"/>
</dbReference>
<reference evidence="4" key="1">
    <citation type="submission" date="2021-07" db="EMBL/GenBank/DDBJ databases">
        <authorList>
            <person name="Branca A.L. A."/>
        </authorList>
    </citation>
    <scope>NUCLEOTIDE SEQUENCE</scope>
</reference>
<evidence type="ECO:0000313" key="5">
    <source>
        <dbReference type="Proteomes" id="UP001152649"/>
    </source>
</evidence>
<evidence type="ECO:0000259" key="3">
    <source>
        <dbReference type="Pfam" id="PF01370"/>
    </source>
</evidence>
<dbReference type="PANTHER" id="PTHR10366">
    <property type="entry name" value="NAD DEPENDENT EPIMERASE/DEHYDRATASE"/>
    <property type="match status" value="1"/>
</dbReference>